<evidence type="ECO:0000256" key="9">
    <source>
        <dbReference type="SAM" id="MobiDB-lite"/>
    </source>
</evidence>
<dbReference type="InterPro" id="IPR000276">
    <property type="entry name" value="GPCR_Rhodpsn"/>
</dbReference>
<name>A0A504Z1A0_FASGI</name>
<dbReference type="CDD" id="cd15203">
    <property type="entry name" value="7tmA_NPYR-like"/>
    <property type="match status" value="1"/>
</dbReference>
<reference evidence="13 14" key="1">
    <citation type="submission" date="2019-04" db="EMBL/GenBank/DDBJ databases">
        <title>Annotation for the trematode Fasciola gigantica.</title>
        <authorList>
            <person name="Choi Y.-J."/>
        </authorList>
    </citation>
    <scope>NUCLEOTIDE SEQUENCE [LARGE SCALE GENOMIC DNA]</scope>
    <source>
        <strain evidence="13">Uganda_cow_1</strain>
    </source>
</reference>
<feature type="region of interest" description="Disordered" evidence="9">
    <location>
        <begin position="1083"/>
        <end position="1138"/>
    </location>
</feature>
<keyword evidence="4 8" id="KW-0297">G-protein coupled receptor</keyword>
<dbReference type="PANTHER" id="PTHR24235:SF29">
    <property type="entry name" value="GH23382P"/>
    <property type="match status" value="1"/>
</dbReference>
<feature type="transmembrane region" description="Helical" evidence="10">
    <location>
        <begin position="296"/>
        <end position="323"/>
    </location>
</feature>
<evidence type="ECO:0000256" key="7">
    <source>
        <dbReference type="ARBA" id="ARBA00023224"/>
    </source>
</evidence>
<keyword evidence="2 8" id="KW-0812">Transmembrane</keyword>
<feature type="transmembrane region" description="Helical" evidence="10">
    <location>
        <begin position="235"/>
        <end position="254"/>
    </location>
</feature>
<feature type="region of interest" description="Disordered" evidence="9">
    <location>
        <begin position="625"/>
        <end position="678"/>
    </location>
</feature>
<feature type="signal peptide" evidence="11">
    <location>
        <begin position="1"/>
        <end position="23"/>
    </location>
</feature>
<evidence type="ECO:0000256" key="4">
    <source>
        <dbReference type="ARBA" id="ARBA00023040"/>
    </source>
</evidence>
<feature type="domain" description="G-protein coupled receptors family 1 profile" evidence="12">
    <location>
        <begin position="133"/>
        <end position="358"/>
    </location>
</feature>
<feature type="transmembrane region" description="Helical" evidence="10">
    <location>
        <begin position="344"/>
        <end position="366"/>
    </location>
</feature>
<evidence type="ECO:0000256" key="5">
    <source>
        <dbReference type="ARBA" id="ARBA00023136"/>
    </source>
</evidence>
<dbReference type="Pfam" id="PF00001">
    <property type="entry name" value="7tm_1"/>
    <property type="match status" value="1"/>
</dbReference>
<dbReference type="AlphaFoldDB" id="A0A504Z1A0"/>
<feature type="compositionally biased region" description="Basic and acidic residues" evidence="9">
    <location>
        <begin position="632"/>
        <end position="649"/>
    </location>
</feature>
<dbReference type="GO" id="GO:0016020">
    <property type="term" value="C:membrane"/>
    <property type="evidence" value="ECO:0007669"/>
    <property type="project" value="UniProtKB-SubCell"/>
</dbReference>
<comment type="caution">
    <text evidence="13">The sequence shown here is derived from an EMBL/GenBank/DDBJ whole genome shotgun (WGS) entry which is preliminary data.</text>
</comment>
<feature type="compositionally biased region" description="Polar residues" evidence="9">
    <location>
        <begin position="1211"/>
        <end position="1228"/>
    </location>
</feature>
<keyword evidence="7 8" id="KW-0807">Transducer</keyword>
<comment type="similarity">
    <text evidence="8">Belongs to the G-protein coupled receptor 1 family.</text>
</comment>
<evidence type="ECO:0000256" key="3">
    <source>
        <dbReference type="ARBA" id="ARBA00022989"/>
    </source>
</evidence>
<keyword evidence="11" id="KW-0732">Signal</keyword>
<evidence type="ECO:0000256" key="1">
    <source>
        <dbReference type="ARBA" id="ARBA00004141"/>
    </source>
</evidence>
<feature type="compositionally biased region" description="Basic and acidic residues" evidence="9">
    <location>
        <begin position="1083"/>
        <end position="1092"/>
    </location>
</feature>
<dbReference type="EMBL" id="SUNJ01005744">
    <property type="protein sequence ID" value="TPP63380.1"/>
    <property type="molecule type" value="Genomic_DNA"/>
</dbReference>
<dbReference type="OrthoDB" id="9046662at2759"/>
<protein>
    <submittedName>
        <fullName evidence="13">Peptide (Neuropeptide FF/F/Y) G protein-coupled receptor</fullName>
    </submittedName>
</protein>
<keyword evidence="6 8" id="KW-0675">Receptor</keyword>
<feature type="region of interest" description="Disordered" evidence="9">
    <location>
        <begin position="1209"/>
        <end position="1228"/>
    </location>
</feature>
<feature type="compositionally biased region" description="Low complexity" evidence="9">
    <location>
        <begin position="652"/>
        <end position="676"/>
    </location>
</feature>
<organism evidence="13 14">
    <name type="scientific">Fasciola gigantica</name>
    <name type="common">Giant liver fluke</name>
    <dbReference type="NCBI Taxonomy" id="46835"/>
    <lineage>
        <taxon>Eukaryota</taxon>
        <taxon>Metazoa</taxon>
        <taxon>Spiralia</taxon>
        <taxon>Lophotrochozoa</taxon>
        <taxon>Platyhelminthes</taxon>
        <taxon>Trematoda</taxon>
        <taxon>Digenea</taxon>
        <taxon>Plagiorchiida</taxon>
        <taxon>Echinostomata</taxon>
        <taxon>Echinostomatoidea</taxon>
        <taxon>Fasciolidae</taxon>
        <taxon>Fasciola</taxon>
    </lineage>
</organism>
<sequence length="1228" mass="136699">MGPLRSSWTGMQLLNILIGIAMAFQSPVSVKASPATRILNRTISNVTEHVTSNSREPKLYVPPVDVLHHWITGQKPNRADSNVGQTVVNPIHAQWIMLHAGYGRSDFATHRISWIKTCLATVYTLLAAIGVISNLTVVYILLIRRRRALANITNIFVLVLAISDVTLCGFNMPLQAYYELKETNDINSTACKVVFTIFGIPMHVSCLTILMIACDRYQIIIYPLYPRMSTRLAQVLIALICLLSTLNSLPIALYNTVSQAVIPPQSTVPYMDNHTYTDSQVHTYCVEMWPNETGRLIYSLVTFLVHFLIPLCLTMGLYGHIFFRLHESRFRRSSVERKRRTNKILVRIVVCFAVCWTPWCCFSLWVEVHAFLWQTGALSTAGELKKLSQNPLIPNASSGAVNIPGLNYPTTSEEMDSFEWVKLIVSHKAKSYLDRETNKAGLLAMNTTYPGSATSQLDASSMATLTGGVPVANPDLFSMLVSESHEEKIKLIDLILKLVAMASGCINPWLYGWLNKFATTLSKMYWVKLTRAMRWGKKIREWNARRQRSKRLSRMHNVNVGDRTDVHSTDGALNSNRIKRQSDAVVQVCYCCGNLCRCNFVFSRSILFQGKKQDHLSFLSSAMMNGNSQRGSHRETSHRDSQKNAESCERCAATAGRSGTGSRTSQSGSGRQKGSKCSAENMAPNVVAQLAEFDACLENAAEENLLAQNRRDRECHQCSSYKRFGRRYSSRLSGSSMGTLSYLDPSTKQTSLLPSSGFTPTPRGSFLRPGDQASAMRLESTSPMINFGNAQNNKAVGNNLLVPPIMPVGFRGKSIDSGNFCLDSELTANCGIPISEEQSQCSHTCPESETESENPVITLFCPTKMLPQAPSDVYQIKTELITLQEQSDSTSFEQGMNQSSSPSNHREVVQINVHAYETSNIEGPNDGSALFSPQSQAHSDHSSVLLNQWSNIWLGPEICERSPPAEFFSFGEMSEIPFADEESEETRAGTDYYFTSVESKSEDNSRIFSNLFVNVEPEEIVPVDAQTKPSVEVTSVNIPRSSGTITTATEAFVKSIEDKTFQRSTSRRELRRRKSFYPGFMLRRKDGNREDQGSSVGGSRLRQTIRRLSHREPPESLNKWRRTKPSVTRGTKTQPTAEDSAFGGLYTLGFDESSDIDDFTHIGRIVALEEIRKQQARNRALSVGSMLPAAHVPKKTRQSLSQVPMDIGAVNQGTRGRQNSSIASVPKS</sequence>
<dbReference type="PANTHER" id="PTHR24235">
    <property type="entry name" value="NEUROPEPTIDE Y RECEPTOR"/>
    <property type="match status" value="1"/>
</dbReference>
<comment type="subcellular location">
    <subcellularLocation>
        <location evidence="1">Membrane</location>
        <topology evidence="1">Multi-pass membrane protein</topology>
    </subcellularLocation>
</comment>
<feature type="transmembrane region" description="Helical" evidence="10">
    <location>
        <begin position="155"/>
        <end position="174"/>
    </location>
</feature>
<evidence type="ECO:0000256" key="6">
    <source>
        <dbReference type="ARBA" id="ARBA00023170"/>
    </source>
</evidence>
<dbReference type="SUPFAM" id="SSF81321">
    <property type="entry name" value="Family A G protein-coupled receptor-like"/>
    <property type="match status" value="1"/>
</dbReference>
<gene>
    <name evidence="13" type="ORF">FGIG_09095</name>
</gene>
<evidence type="ECO:0000259" key="12">
    <source>
        <dbReference type="PROSITE" id="PS50262"/>
    </source>
</evidence>
<evidence type="ECO:0000256" key="10">
    <source>
        <dbReference type="SAM" id="Phobius"/>
    </source>
</evidence>
<feature type="transmembrane region" description="Helical" evidence="10">
    <location>
        <begin position="194"/>
        <end position="214"/>
    </location>
</feature>
<feature type="transmembrane region" description="Helical" evidence="10">
    <location>
        <begin position="122"/>
        <end position="143"/>
    </location>
</feature>
<keyword evidence="3 10" id="KW-1133">Transmembrane helix</keyword>
<dbReference type="STRING" id="46835.A0A504Z1A0"/>
<evidence type="ECO:0000313" key="13">
    <source>
        <dbReference type="EMBL" id="TPP63380.1"/>
    </source>
</evidence>
<dbReference type="PRINTS" id="PR00237">
    <property type="entry name" value="GPCRRHODOPSN"/>
</dbReference>
<dbReference type="PROSITE" id="PS00237">
    <property type="entry name" value="G_PROTEIN_RECEP_F1_1"/>
    <property type="match status" value="1"/>
</dbReference>
<dbReference type="Gene3D" id="1.20.1070.10">
    <property type="entry name" value="Rhodopsin 7-helix transmembrane proteins"/>
    <property type="match status" value="1"/>
</dbReference>
<accession>A0A504Z1A0</accession>
<evidence type="ECO:0000313" key="14">
    <source>
        <dbReference type="Proteomes" id="UP000316759"/>
    </source>
</evidence>
<feature type="chain" id="PRO_5021338485" evidence="11">
    <location>
        <begin position="24"/>
        <end position="1228"/>
    </location>
</feature>
<dbReference type="GO" id="GO:0004930">
    <property type="term" value="F:G protein-coupled receptor activity"/>
    <property type="evidence" value="ECO:0007669"/>
    <property type="project" value="UniProtKB-KW"/>
</dbReference>
<evidence type="ECO:0000256" key="8">
    <source>
        <dbReference type="RuleBase" id="RU000688"/>
    </source>
</evidence>
<dbReference type="InterPro" id="IPR017452">
    <property type="entry name" value="GPCR_Rhodpsn_7TM"/>
</dbReference>
<dbReference type="PROSITE" id="PS50262">
    <property type="entry name" value="G_PROTEIN_RECEP_F1_2"/>
    <property type="match status" value="1"/>
</dbReference>
<keyword evidence="5 10" id="KW-0472">Membrane</keyword>
<proteinExistence type="inferred from homology"/>
<dbReference type="Proteomes" id="UP000316759">
    <property type="component" value="Unassembled WGS sequence"/>
</dbReference>
<evidence type="ECO:0000256" key="2">
    <source>
        <dbReference type="ARBA" id="ARBA00022692"/>
    </source>
</evidence>
<keyword evidence="14" id="KW-1185">Reference proteome</keyword>
<evidence type="ECO:0000256" key="11">
    <source>
        <dbReference type="SAM" id="SignalP"/>
    </source>
</evidence>
<feature type="compositionally biased region" description="Polar residues" evidence="9">
    <location>
        <begin position="1125"/>
        <end position="1137"/>
    </location>
</feature>